<keyword evidence="2" id="KW-1185">Reference proteome</keyword>
<dbReference type="AlphaFoldDB" id="A0A8S3VLN8"/>
<proteinExistence type="predicted"/>
<name>A0A8S3VLN8_MYTED</name>
<dbReference type="Gene3D" id="3.30.420.40">
    <property type="match status" value="1"/>
</dbReference>
<dbReference type="OrthoDB" id="6141683at2759"/>
<gene>
    <name evidence="1" type="ORF">MEDL_66065</name>
</gene>
<sequence length="365" mass="42606">MIPQKYPLMHGVLAHNRDCHSKHPLAFCLTKIKNFFAFGTEAEDKYTELAQEEDHIHWSFFRRFKMQLYDKQNEVDKIRTFVLHLQEISRSLMLESENGCLMPAMKVFSKSIKYLKTHSENHINSKTLCIRPHEIDWVLTIQAIWTDHAKQFMREAGNIAGIPNSRLILALEPEAASIYCKNLPVDRIVCSDGKSVLKFFHLVPSILYWTRRFIWQKWRGLGWSKVDQAFEEFFSDIVGMETMEVFREEDKLEYLSLCREFEMKKRDIRPDSKAKCTIRVPVCLIERLQDVKGMSLKEVSSSNKSIVWVGDKLRLDAETAKSFFTEASRQIIDHISGIFEESAVVGTEAIVMVGDFSEFQCFRRQ</sequence>
<dbReference type="SUPFAM" id="SSF53067">
    <property type="entry name" value="Actin-like ATPase domain"/>
    <property type="match status" value="1"/>
</dbReference>
<evidence type="ECO:0000313" key="1">
    <source>
        <dbReference type="EMBL" id="CAG2254579.1"/>
    </source>
</evidence>
<dbReference type="PANTHER" id="PTHR14187:SF5">
    <property type="entry name" value="HEAT SHOCK 70 KDA PROTEIN 12A"/>
    <property type="match status" value="1"/>
</dbReference>
<dbReference type="EMBL" id="CAJPWZ010003249">
    <property type="protein sequence ID" value="CAG2254579.1"/>
    <property type="molecule type" value="Genomic_DNA"/>
</dbReference>
<comment type="caution">
    <text evidence="1">The sequence shown here is derived from an EMBL/GenBank/DDBJ whole genome shotgun (WGS) entry which is preliminary data.</text>
</comment>
<evidence type="ECO:0000313" key="2">
    <source>
        <dbReference type="Proteomes" id="UP000683360"/>
    </source>
</evidence>
<dbReference type="InterPro" id="IPR043129">
    <property type="entry name" value="ATPase_NBD"/>
</dbReference>
<dbReference type="Proteomes" id="UP000683360">
    <property type="component" value="Unassembled WGS sequence"/>
</dbReference>
<organism evidence="1 2">
    <name type="scientific">Mytilus edulis</name>
    <name type="common">Blue mussel</name>
    <dbReference type="NCBI Taxonomy" id="6550"/>
    <lineage>
        <taxon>Eukaryota</taxon>
        <taxon>Metazoa</taxon>
        <taxon>Spiralia</taxon>
        <taxon>Lophotrochozoa</taxon>
        <taxon>Mollusca</taxon>
        <taxon>Bivalvia</taxon>
        <taxon>Autobranchia</taxon>
        <taxon>Pteriomorphia</taxon>
        <taxon>Mytilida</taxon>
        <taxon>Mytiloidea</taxon>
        <taxon>Mytilidae</taxon>
        <taxon>Mytilinae</taxon>
        <taxon>Mytilus</taxon>
    </lineage>
</organism>
<reference evidence="1" key="1">
    <citation type="submission" date="2021-03" db="EMBL/GenBank/DDBJ databases">
        <authorList>
            <person name="Bekaert M."/>
        </authorList>
    </citation>
    <scope>NUCLEOTIDE SEQUENCE</scope>
</reference>
<dbReference type="PANTHER" id="PTHR14187">
    <property type="entry name" value="ALPHA KINASE/ELONGATION FACTOR 2 KINASE"/>
    <property type="match status" value="1"/>
</dbReference>
<accession>A0A8S3VLN8</accession>
<protein>
    <submittedName>
        <fullName evidence="1">Uncharacterized protein</fullName>
    </submittedName>
</protein>